<evidence type="ECO:0000313" key="5">
    <source>
        <dbReference type="EMBL" id="MFG6429596.1"/>
    </source>
</evidence>
<dbReference type="RefSeq" id="WP_394477173.1">
    <property type="nucleotide sequence ID" value="NZ_JBIGHV010000002.1"/>
</dbReference>
<comment type="subcellular location">
    <subcellularLocation>
        <location evidence="1">Cell outer membrane</location>
    </subcellularLocation>
</comment>
<evidence type="ECO:0000256" key="4">
    <source>
        <dbReference type="SAM" id="MobiDB-lite"/>
    </source>
</evidence>
<dbReference type="InterPro" id="IPR036942">
    <property type="entry name" value="Beta-barrel_TonB_sf"/>
</dbReference>
<name>A0ABW7EZD6_9BURK</name>
<feature type="region of interest" description="Disordered" evidence="4">
    <location>
        <begin position="28"/>
        <end position="51"/>
    </location>
</feature>
<comment type="caution">
    <text evidence="5">The sequence shown here is derived from an EMBL/GenBank/DDBJ whole genome shotgun (WGS) entry which is preliminary data.</text>
</comment>
<dbReference type="SUPFAM" id="SSF56935">
    <property type="entry name" value="Porins"/>
    <property type="match status" value="1"/>
</dbReference>
<reference evidence="5 6" key="1">
    <citation type="submission" date="2024-08" db="EMBL/GenBank/DDBJ databases">
        <authorList>
            <person name="Lu H."/>
        </authorList>
    </citation>
    <scope>NUCLEOTIDE SEQUENCE [LARGE SCALE GENOMIC DNA]</scope>
    <source>
        <strain evidence="5 6">LYH14W</strain>
    </source>
</reference>
<evidence type="ECO:0000256" key="2">
    <source>
        <dbReference type="ARBA" id="ARBA00023136"/>
    </source>
</evidence>
<evidence type="ECO:0000256" key="1">
    <source>
        <dbReference type="ARBA" id="ARBA00004442"/>
    </source>
</evidence>
<evidence type="ECO:0000313" key="6">
    <source>
        <dbReference type="Proteomes" id="UP001606210"/>
    </source>
</evidence>
<sequence>MLDTKVSRDLMKMDGGMMAVGLDLRREKADNSPAHPECSKGSHIGGEGSVPATSASRSILAVYSELSLPFAKGWEASVAARYDSYSDFGSPRRAALPAQQGVAVPRLRHRLLEHPEVGPDRRHQRRRADGRARPVHQVQDAVEAFPDHWFHLLRRDAGGKPR</sequence>
<dbReference type="Proteomes" id="UP001606210">
    <property type="component" value="Unassembled WGS sequence"/>
</dbReference>
<evidence type="ECO:0008006" key="7">
    <source>
        <dbReference type="Google" id="ProtNLM"/>
    </source>
</evidence>
<dbReference type="Gene3D" id="2.40.170.20">
    <property type="entry name" value="TonB-dependent receptor, beta-barrel domain"/>
    <property type="match status" value="1"/>
</dbReference>
<organism evidence="5 6">
    <name type="scientific">Pelomonas parva</name>
    <dbReference type="NCBI Taxonomy" id="3299032"/>
    <lineage>
        <taxon>Bacteria</taxon>
        <taxon>Pseudomonadati</taxon>
        <taxon>Pseudomonadota</taxon>
        <taxon>Betaproteobacteria</taxon>
        <taxon>Burkholderiales</taxon>
        <taxon>Sphaerotilaceae</taxon>
        <taxon>Roseateles</taxon>
    </lineage>
</organism>
<keyword evidence="2" id="KW-0472">Membrane</keyword>
<feature type="compositionally biased region" description="Basic and acidic residues" evidence="4">
    <location>
        <begin position="112"/>
        <end position="132"/>
    </location>
</feature>
<gene>
    <name evidence="5" type="ORF">ACG00Y_06720</name>
</gene>
<keyword evidence="6" id="KW-1185">Reference proteome</keyword>
<dbReference type="EMBL" id="JBIGHV010000002">
    <property type="protein sequence ID" value="MFG6429596.1"/>
    <property type="molecule type" value="Genomic_DNA"/>
</dbReference>
<keyword evidence="3" id="KW-0998">Cell outer membrane</keyword>
<proteinExistence type="predicted"/>
<accession>A0ABW7EZD6</accession>
<protein>
    <recommendedName>
        <fullName evidence="7">TonB-dependent receptor</fullName>
    </recommendedName>
</protein>
<evidence type="ECO:0000256" key="3">
    <source>
        <dbReference type="ARBA" id="ARBA00023237"/>
    </source>
</evidence>
<feature type="region of interest" description="Disordered" evidence="4">
    <location>
        <begin position="112"/>
        <end position="136"/>
    </location>
</feature>